<sequence>MSAAKNKDSDDWESASFSFHTVDIDGDRKTLGQNEEDEKDMQIVFRDNDTEDLPGPEVRGSTRLQNYFTRRRTWAERFQDWFSCLRTYKEEDDDEVEIPRKNNQKD</sequence>
<accession>A0A2A6BG65</accession>
<reference evidence="2" key="2">
    <citation type="submission" date="2022-06" db="UniProtKB">
        <authorList>
            <consortium name="EnsemblMetazoa"/>
        </authorList>
    </citation>
    <scope>IDENTIFICATION</scope>
    <source>
        <strain evidence="2">PS312</strain>
    </source>
</reference>
<reference evidence="3" key="1">
    <citation type="journal article" date="2008" name="Nat. Genet.">
        <title>The Pristionchus pacificus genome provides a unique perspective on nematode lifestyle and parasitism.</title>
        <authorList>
            <person name="Dieterich C."/>
            <person name="Clifton S.W."/>
            <person name="Schuster L.N."/>
            <person name="Chinwalla A."/>
            <person name="Delehaunty K."/>
            <person name="Dinkelacker I."/>
            <person name="Fulton L."/>
            <person name="Fulton R."/>
            <person name="Godfrey J."/>
            <person name="Minx P."/>
            <person name="Mitreva M."/>
            <person name="Roeseler W."/>
            <person name="Tian H."/>
            <person name="Witte H."/>
            <person name="Yang S.P."/>
            <person name="Wilson R.K."/>
            <person name="Sommer R.J."/>
        </authorList>
    </citation>
    <scope>NUCLEOTIDE SEQUENCE [LARGE SCALE GENOMIC DNA]</scope>
    <source>
        <strain evidence="3">PS312</strain>
    </source>
</reference>
<accession>A0A8R1UJF7</accession>
<evidence type="ECO:0000313" key="3">
    <source>
        <dbReference type="Proteomes" id="UP000005239"/>
    </source>
</evidence>
<evidence type="ECO:0000313" key="2">
    <source>
        <dbReference type="EnsemblMetazoa" id="PPA33755.1"/>
    </source>
</evidence>
<dbReference type="AlphaFoldDB" id="A0A2A6BG65"/>
<dbReference type="EnsemblMetazoa" id="PPA33755.1">
    <property type="protein sequence ID" value="PPA33755.1"/>
    <property type="gene ID" value="WBGene00272124"/>
</dbReference>
<protein>
    <submittedName>
        <fullName evidence="2">Uncharacterized protein</fullName>
    </submittedName>
</protein>
<keyword evidence="3" id="KW-1185">Reference proteome</keyword>
<proteinExistence type="predicted"/>
<dbReference type="Proteomes" id="UP000005239">
    <property type="component" value="Unassembled WGS sequence"/>
</dbReference>
<organism evidence="2 3">
    <name type="scientific">Pristionchus pacificus</name>
    <name type="common">Parasitic nematode worm</name>
    <dbReference type="NCBI Taxonomy" id="54126"/>
    <lineage>
        <taxon>Eukaryota</taxon>
        <taxon>Metazoa</taxon>
        <taxon>Ecdysozoa</taxon>
        <taxon>Nematoda</taxon>
        <taxon>Chromadorea</taxon>
        <taxon>Rhabditida</taxon>
        <taxon>Rhabditina</taxon>
        <taxon>Diplogasteromorpha</taxon>
        <taxon>Diplogasteroidea</taxon>
        <taxon>Neodiplogasteridae</taxon>
        <taxon>Pristionchus</taxon>
    </lineage>
</organism>
<name>A0A2A6BG65_PRIPA</name>
<gene>
    <name evidence="2" type="primary">WBGene00272124</name>
</gene>
<evidence type="ECO:0000256" key="1">
    <source>
        <dbReference type="SAM" id="MobiDB-lite"/>
    </source>
</evidence>
<feature type="region of interest" description="Disordered" evidence="1">
    <location>
        <begin position="23"/>
        <end position="60"/>
    </location>
</feature>